<feature type="compositionally biased region" description="Polar residues" evidence="1">
    <location>
        <begin position="237"/>
        <end position="267"/>
    </location>
</feature>
<evidence type="ECO:0000259" key="2">
    <source>
        <dbReference type="Pfam" id="PF00339"/>
    </source>
</evidence>
<feature type="compositionally biased region" description="Low complexity" evidence="1">
    <location>
        <begin position="812"/>
        <end position="821"/>
    </location>
</feature>
<name>A0A6A6G8I3_9PEZI</name>
<reference evidence="4" key="1">
    <citation type="journal article" date="2020" name="Stud. Mycol.">
        <title>101 Dothideomycetes genomes: A test case for predicting lifestyles and emergence of pathogens.</title>
        <authorList>
            <person name="Haridas S."/>
            <person name="Albert R."/>
            <person name="Binder M."/>
            <person name="Bloem J."/>
            <person name="LaButti K."/>
            <person name="Salamov A."/>
            <person name="Andreopoulos B."/>
            <person name="Baker S."/>
            <person name="Barry K."/>
            <person name="Bills G."/>
            <person name="Bluhm B."/>
            <person name="Cannon C."/>
            <person name="Castanera R."/>
            <person name="Culley D."/>
            <person name="Daum C."/>
            <person name="Ezra D."/>
            <person name="Gonzalez J."/>
            <person name="Henrissat B."/>
            <person name="Kuo A."/>
            <person name="Liang C."/>
            <person name="Lipzen A."/>
            <person name="Lutzoni F."/>
            <person name="Magnuson J."/>
            <person name="Mondo S."/>
            <person name="Nolan M."/>
            <person name="Ohm R."/>
            <person name="Pangilinan J."/>
            <person name="Park H.-J."/>
            <person name="Ramirez L."/>
            <person name="Alfaro M."/>
            <person name="Sun H."/>
            <person name="Tritt A."/>
            <person name="Yoshinaga Y."/>
            <person name="Zwiers L.-H."/>
            <person name="Turgeon B."/>
            <person name="Goodwin S."/>
            <person name="Spatafora J."/>
            <person name="Crous P."/>
            <person name="Grigoriev I."/>
        </authorList>
    </citation>
    <scope>NUCLEOTIDE SEQUENCE [LARGE SCALE GENOMIC DNA]</scope>
    <source>
        <strain evidence="4">CECT 20119</strain>
    </source>
</reference>
<feature type="compositionally biased region" description="Low complexity" evidence="1">
    <location>
        <begin position="687"/>
        <end position="708"/>
    </location>
</feature>
<feature type="compositionally biased region" description="Low complexity" evidence="1">
    <location>
        <begin position="269"/>
        <end position="282"/>
    </location>
</feature>
<dbReference type="GO" id="GO:0005829">
    <property type="term" value="C:cytosol"/>
    <property type="evidence" value="ECO:0007669"/>
    <property type="project" value="TreeGrafter"/>
</dbReference>
<dbReference type="Pfam" id="PF00339">
    <property type="entry name" value="Arrestin_N"/>
    <property type="match status" value="1"/>
</dbReference>
<dbReference type="PANTHER" id="PTHR11188">
    <property type="entry name" value="ARRESTIN DOMAIN CONTAINING PROTEIN"/>
    <property type="match status" value="1"/>
</dbReference>
<dbReference type="EMBL" id="ML992509">
    <property type="protein sequence ID" value="KAF2222061.1"/>
    <property type="molecule type" value="Genomic_DNA"/>
</dbReference>
<dbReference type="AlphaFoldDB" id="A0A6A6G8I3"/>
<dbReference type="SUPFAM" id="SSF81296">
    <property type="entry name" value="E set domains"/>
    <property type="match status" value="1"/>
</dbReference>
<dbReference type="GO" id="GO:0070086">
    <property type="term" value="P:ubiquitin-dependent endocytosis"/>
    <property type="evidence" value="ECO:0007669"/>
    <property type="project" value="TreeGrafter"/>
</dbReference>
<dbReference type="GO" id="GO:0031625">
    <property type="term" value="F:ubiquitin protein ligase binding"/>
    <property type="evidence" value="ECO:0007669"/>
    <property type="project" value="TreeGrafter"/>
</dbReference>
<protein>
    <recommendedName>
        <fullName evidence="2">Arrestin-like N-terminal domain-containing protein</fullName>
    </recommendedName>
</protein>
<feature type="domain" description="Arrestin-like N-terminal" evidence="2">
    <location>
        <begin position="39"/>
        <end position="178"/>
    </location>
</feature>
<accession>A0A6A6G8I3</accession>
<dbReference type="InterPro" id="IPR014752">
    <property type="entry name" value="Arrestin-like_C"/>
</dbReference>
<gene>
    <name evidence="3" type="ORF">BDZ85DRAFT_264832</name>
</gene>
<dbReference type="InterPro" id="IPR011021">
    <property type="entry name" value="Arrestin-like_N"/>
</dbReference>
<sequence>MQQASSPTTATLQSPTVRKSLFTRISSPFGAKSRTVAEFTVQADDPHRRYAPGDIIKGNVIVKLIKAVRVTHIVVCLHGFAQVYKTAGAPPPEGFRAHNNLIGKGRGKRRGEYFGNGFATLFEDERVVCGDGRLEEGNYKFEFKMRFPDETMPSSIDFERGTVTYMVTATMTRPNSMAPMVYHDQKIQFAERIDVSKLLPPKPRTITLEPLLKRAPGKSSTSKRRAGQSDSMRQDDGSGSQFADGQSVARSQASTTGDFIVTSNSPAPSIRSSGSRQSSSNRHTSDSVRSSRASDCGSAVHDYGSGSKRNQTITVHVESLKGGTLRGDTIPLRIVVNHTKYVKSMQGVIVTLYRQARVDTHPSLPLGPTTDGEKRKFEDYYPRSLTGLGGLSLSAAGSSHIFRKDLSQIVMPLLVDPQSLTTELTPKLRVPEDCFPTIACVPGAMISFKYYLEVILDIQGKLAGSEKYFAPTSSEPAISTPDVDTSGSDRYGPHPYVDTTAVRRDKSVVTCILEIVVGTHDSERKKGKERVTAEVDLRERIADQAPSTPYHADQPVPYGNGPSQLAPPQPWPNNHVPHYDSAANGHYDYDYDYDYYNEGYDPNYDYSSHQWYGYDAPPDFAPPEFEPPVLPGDENLTDKERARRAEARLLPSQPPATSSSDDAYSSALPSAPMLDFDFGLGSFMAESPAPSQPHSSSPAQPQAGPSAPRYSQIGLTINTTPISSSTSRQRSPNQPPTSAPPTDDKAELQRREFASQASRPPPVPAKDTPPTSPNAPRTNGHRPPQPPPQRDFAPLVPSSSELEEMELREAGAEGQEGQSSNAGGGNGQLPRYER</sequence>
<keyword evidence="4" id="KW-1185">Reference proteome</keyword>
<feature type="region of interest" description="Disordered" evidence="1">
    <location>
        <begin position="647"/>
        <end position="668"/>
    </location>
</feature>
<dbReference type="PANTHER" id="PTHR11188:SF161">
    <property type="entry name" value="PH-RESPONSE REGULATOR PROTEIN PALF_RIM8"/>
    <property type="match status" value="1"/>
</dbReference>
<evidence type="ECO:0000313" key="3">
    <source>
        <dbReference type="EMBL" id="KAF2222061.1"/>
    </source>
</evidence>
<evidence type="ECO:0000256" key="1">
    <source>
        <dbReference type="SAM" id="MobiDB-lite"/>
    </source>
</evidence>
<feature type="compositionally biased region" description="Basic and acidic residues" evidence="1">
    <location>
        <begin position="742"/>
        <end position="753"/>
    </location>
</feature>
<dbReference type="OrthoDB" id="7785529at2759"/>
<organism evidence="3 4">
    <name type="scientific">Elsinoe ampelina</name>
    <dbReference type="NCBI Taxonomy" id="302913"/>
    <lineage>
        <taxon>Eukaryota</taxon>
        <taxon>Fungi</taxon>
        <taxon>Dikarya</taxon>
        <taxon>Ascomycota</taxon>
        <taxon>Pezizomycotina</taxon>
        <taxon>Dothideomycetes</taxon>
        <taxon>Dothideomycetidae</taxon>
        <taxon>Myriangiales</taxon>
        <taxon>Elsinoaceae</taxon>
        <taxon>Elsinoe</taxon>
    </lineage>
</organism>
<feature type="compositionally biased region" description="Low complexity" evidence="1">
    <location>
        <begin position="716"/>
        <end position="727"/>
    </location>
</feature>
<dbReference type="GO" id="GO:0030674">
    <property type="term" value="F:protein-macromolecule adaptor activity"/>
    <property type="evidence" value="ECO:0007669"/>
    <property type="project" value="TreeGrafter"/>
</dbReference>
<dbReference type="InterPro" id="IPR050357">
    <property type="entry name" value="Arrestin_domain-protein"/>
</dbReference>
<feature type="region of interest" description="Disordered" evidence="1">
    <location>
        <begin position="683"/>
        <end position="834"/>
    </location>
</feature>
<evidence type="ECO:0000313" key="4">
    <source>
        <dbReference type="Proteomes" id="UP000799538"/>
    </source>
</evidence>
<dbReference type="GO" id="GO:0005886">
    <property type="term" value="C:plasma membrane"/>
    <property type="evidence" value="ECO:0007669"/>
    <property type="project" value="TreeGrafter"/>
</dbReference>
<dbReference type="Gene3D" id="2.60.40.640">
    <property type="match status" value="1"/>
</dbReference>
<feature type="compositionally biased region" description="Low complexity" evidence="1">
    <location>
        <begin position="655"/>
        <end position="668"/>
    </location>
</feature>
<proteinExistence type="predicted"/>
<feature type="region of interest" description="Disordered" evidence="1">
    <location>
        <begin position="539"/>
        <end position="577"/>
    </location>
</feature>
<feature type="region of interest" description="Disordered" evidence="1">
    <location>
        <begin position="206"/>
        <end position="307"/>
    </location>
</feature>
<dbReference type="Proteomes" id="UP000799538">
    <property type="component" value="Unassembled WGS sequence"/>
</dbReference>
<dbReference type="InterPro" id="IPR014756">
    <property type="entry name" value="Ig_E-set"/>
</dbReference>